<protein>
    <submittedName>
        <fullName evidence="2">Uncharacterized protein</fullName>
    </submittedName>
</protein>
<feature type="compositionally biased region" description="Basic and acidic residues" evidence="1">
    <location>
        <begin position="121"/>
        <end position="139"/>
    </location>
</feature>
<dbReference type="GeneID" id="89937560"/>
<feature type="compositionally biased region" description="Basic and acidic residues" evidence="1">
    <location>
        <begin position="282"/>
        <end position="297"/>
    </location>
</feature>
<dbReference type="AlphaFoldDB" id="A0AAN6YVW0"/>
<dbReference type="RefSeq" id="XP_064673018.1">
    <property type="nucleotide sequence ID" value="XM_064813435.1"/>
</dbReference>
<feature type="region of interest" description="Disordered" evidence="1">
    <location>
        <begin position="213"/>
        <end position="257"/>
    </location>
</feature>
<evidence type="ECO:0000313" key="2">
    <source>
        <dbReference type="EMBL" id="KAK4115448.1"/>
    </source>
</evidence>
<feature type="region of interest" description="Disordered" evidence="1">
    <location>
        <begin position="524"/>
        <end position="545"/>
    </location>
</feature>
<feature type="compositionally biased region" description="Low complexity" evidence="1">
    <location>
        <begin position="312"/>
        <end position="337"/>
    </location>
</feature>
<comment type="caution">
    <text evidence="2">The sequence shown here is derived from an EMBL/GenBank/DDBJ whole genome shotgun (WGS) entry which is preliminary data.</text>
</comment>
<feature type="region of interest" description="Disordered" evidence="1">
    <location>
        <begin position="557"/>
        <end position="582"/>
    </location>
</feature>
<evidence type="ECO:0000313" key="3">
    <source>
        <dbReference type="Proteomes" id="UP001302812"/>
    </source>
</evidence>
<feature type="region of interest" description="Disordered" evidence="1">
    <location>
        <begin position="157"/>
        <end position="177"/>
    </location>
</feature>
<reference evidence="2" key="2">
    <citation type="submission" date="2023-05" db="EMBL/GenBank/DDBJ databases">
        <authorList>
            <consortium name="Lawrence Berkeley National Laboratory"/>
            <person name="Steindorff A."/>
            <person name="Hensen N."/>
            <person name="Bonometti L."/>
            <person name="Westerberg I."/>
            <person name="Brannstrom I.O."/>
            <person name="Guillou S."/>
            <person name="Cros-Aarteil S."/>
            <person name="Calhoun S."/>
            <person name="Haridas S."/>
            <person name="Kuo A."/>
            <person name="Mondo S."/>
            <person name="Pangilinan J."/>
            <person name="Riley R."/>
            <person name="Labutti K."/>
            <person name="Andreopoulos B."/>
            <person name="Lipzen A."/>
            <person name="Chen C."/>
            <person name="Yanf M."/>
            <person name="Daum C."/>
            <person name="Ng V."/>
            <person name="Clum A."/>
            <person name="Ohm R."/>
            <person name="Martin F."/>
            <person name="Silar P."/>
            <person name="Natvig D."/>
            <person name="Lalanne C."/>
            <person name="Gautier V."/>
            <person name="Ament-Velasquez S.L."/>
            <person name="Kruys A."/>
            <person name="Hutchinson M.I."/>
            <person name="Powell A.J."/>
            <person name="Barry K."/>
            <person name="Miller A.N."/>
            <person name="Grigoriev I.V."/>
            <person name="Debuchy R."/>
            <person name="Gladieux P."/>
            <person name="Thoren M.H."/>
            <person name="Johannesson H."/>
        </authorList>
    </citation>
    <scope>NUCLEOTIDE SEQUENCE</scope>
    <source>
        <strain evidence="2">CBS 508.74</strain>
    </source>
</reference>
<evidence type="ECO:0000256" key="1">
    <source>
        <dbReference type="SAM" id="MobiDB-lite"/>
    </source>
</evidence>
<organism evidence="2 3">
    <name type="scientific">Canariomyces notabilis</name>
    <dbReference type="NCBI Taxonomy" id="2074819"/>
    <lineage>
        <taxon>Eukaryota</taxon>
        <taxon>Fungi</taxon>
        <taxon>Dikarya</taxon>
        <taxon>Ascomycota</taxon>
        <taxon>Pezizomycotina</taxon>
        <taxon>Sordariomycetes</taxon>
        <taxon>Sordariomycetidae</taxon>
        <taxon>Sordariales</taxon>
        <taxon>Chaetomiaceae</taxon>
        <taxon>Canariomyces</taxon>
    </lineage>
</organism>
<proteinExistence type="predicted"/>
<sequence length="826" mass="91759">MRSGKNVTMRQVEDQSDNSFVSIGDARQLVLVQGSPSVVDVESQVASFCEGDSNEKSRSPKKGPVMFVMQEDVWSEFPNPTCDCNDYCGHKKRRKILVRPGEESRNHRSNRLVTVYQAPRNESKSKATESEKAEKRDRLPSTLGPFVVDLNSRMSEDDVRNEEHLTTPNRGGTVEAHSFDPNRILEELFRTLEERKASGRAATRIRPLIEEAMQKRRDRQRDQIPDESAIRGNFIPLSTVPLQRSPSPGHGKSPQNVLVGLSLTDSQLDKLSAMLSREDEEPLPRGRHSGDRKEMSNIRDPSPSKRSRSPTKTHPSNSSPSRPRSRSPVKSPRYPKSSEGRSGTQGFEFDIKPQSPSKAKGSLSAHNDQAHGAVHMARGSPDPIDITATRTRARPAVLGKATPALVDAHIAPKREPSPPSNSEKCPSAYAPSSVYSQDSVEAQYPSCVSPLRIQKEHEPKHLSILQDYMDWRDSPLGSALNAEITTETSSGAEAIETTYSPSGLAASQGLPSVRKASKTLIGENGWLERTNKRPDPNTSPSRKGGFLANLVKKAKGMVEANNTSPHRKSRESEKGSNPRPVSRQLAISLNPREQSLLYCELEFLLTTVLNEYITEEFNEGRLEADRLKRVAEEWQRKGHPKVVGFRYDLETQLDLVRMHLHHFRFYSRAATTAAITATIDTMRSNARVMRVRTFCVPDTVIAKQLLDSQTLFHILGAFAEKHMKLAEIVGFFKAGLERERLAEAERMRQYHQNLHPGEGFVEGQGQGGLSSPGYGHEQQGGNEYWGTTAATPVTATMGYTRHSNKDHGIGQGGFNMDPAGYDPRGE</sequence>
<feature type="region of interest" description="Disordered" evidence="1">
    <location>
        <begin position="803"/>
        <end position="826"/>
    </location>
</feature>
<dbReference type="EMBL" id="MU853334">
    <property type="protein sequence ID" value="KAK4115448.1"/>
    <property type="molecule type" value="Genomic_DNA"/>
</dbReference>
<feature type="region of interest" description="Disordered" evidence="1">
    <location>
        <begin position="99"/>
        <end position="145"/>
    </location>
</feature>
<feature type="region of interest" description="Disordered" evidence="1">
    <location>
        <begin position="409"/>
        <end position="431"/>
    </location>
</feature>
<accession>A0AAN6YVW0</accession>
<dbReference type="Proteomes" id="UP001302812">
    <property type="component" value="Unassembled WGS sequence"/>
</dbReference>
<keyword evidence="3" id="KW-1185">Reference proteome</keyword>
<feature type="region of interest" description="Disordered" evidence="1">
    <location>
        <begin position="275"/>
        <end position="382"/>
    </location>
</feature>
<gene>
    <name evidence="2" type="ORF">N656DRAFT_765804</name>
</gene>
<reference evidence="2" key="1">
    <citation type="journal article" date="2023" name="Mol. Phylogenet. Evol.">
        <title>Genome-scale phylogeny and comparative genomics of the fungal order Sordariales.</title>
        <authorList>
            <person name="Hensen N."/>
            <person name="Bonometti L."/>
            <person name="Westerberg I."/>
            <person name="Brannstrom I.O."/>
            <person name="Guillou S."/>
            <person name="Cros-Aarteil S."/>
            <person name="Calhoun S."/>
            <person name="Haridas S."/>
            <person name="Kuo A."/>
            <person name="Mondo S."/>
            <person name="Pangilinan J."/>
            <person name="Riley R."/>
            <person name="LaButti K."/>
            <person name="Andreopoulos B."/>
            <person name="Lipzen A."/>
            <person name="Chen C."/>
            <person name="Yan M."/>
            <person name="Daum C."/>
            <person name="Ng V."/>
            <person name="Clum A."/>
            <person name="Steindorff A."/>
            <person name="Ohm R.A."/>
            <person name="Martin F."/>
            <person name="Silar P."/>
            <person name="Natvig D.O."/>
            <person name="Lalanne C."/>
            <person name="Gautier V."/>
            <person name="Ament-Velasquez S.L."/>
            <person name="Kruys A."/>
            <person name="Hutchinson M.I."/>
            <person name="Powell A.J."/>
            <person name="Barry K."/>
            <person name="Miller A.N."/>
            <person name="Grigoriev I.V."/>
            <person name="Debuchy R."/>
            <person name="Gladieux P."/>
            <person name="Hiltunen Thoren M."/>
            <person name="Johannesson H."/>
        </authorList>
    </citation>
    <scope>NUCLEOTIDE SEQUENCE</scope>
    <source>
        <strain evidence="2">CBS 508.74</strain>
    </source>
</reference>
<feature type="compositionally biased region" description="Basic and acidic residues" evidence="1">
    <location>
        <begin position="213"/>
        <end position="224"/>
    </location>
</feature>
<name>A0AAN6YVW0_9PEZI</name>